<keyword evidence="1" id="KW-1133">Transmembrane helix</keyword>
<evidence type="ECO:0000313" key="2">
    <source>
        <dbReference type="EMBL" id="MDN4015189.1"/>
    </source>
</evidence>
<name>A0AAJ1RAF0_9FLAO</name>
<dbReference type="Proteomes" id="UP001225933">
    <property type="component" value="Unassembled WGS sequence"/>
</dbReference>
<reference evidence="2" key="1">
    <citation type="submission" date="2023-06" db="EMBL/GenBank/DDBJ databases">
        <title>Two Chryseobacterium gambrini strains from China.</title>
        <authorList>
            <person name="Zeng J."/>
            <person name="Wu Y."/>
        </authorList>
    </citation>
    <scope>NUCLEOTIDE SEQUENCE</scope>
    <source>
        <strain evidence="2">SQ219</strain>
    </source>
</reference>
<feature type="transmembrane region" description="Helical" evidence="1">
    <location>
        <begin position="51"/>
        <end position="73"/>
    </location>
</feature>
<evidence type="ECO:0000313" key="3">
    <source>
        <dbReference type="Proteomes" id="UP001225933"/>
    </source>
</evidence>
<keyword evidence="1" id="KW-0812">Transmembrane</keyword>
<dbReference type="AlphaFoldDB" id="A0AAJ1RAF0"/>
<feature type="non-terminal residue" evidence="2">
    <location>
        <position position="1"/>
    </location>
</feature>
<comment type="caution">
    <text evidence="2">The sequence shown here is derived from an EMBL/GenBank/DDBJ whole genome shotgun (WGS) entry which is preliminary data.</text>
</comment>
<proteinExistence type="predicted"/>
<accession>A0AAJ1RAF0</accession>
<dbReference type="RefSeq" id="WP_290343726.1">
    <property type="nucleotide sequence ID" value="NZ_JAUHGV010000120.1"/>
</dbReference>
<sequence length="77" mass="8257">TPVNGSHFVTGEDQVGYGENREAVRYRGENYTVVGNEIRPQFGLRYWGKPLLVGLGALIGALTALGVVAGRVVDRIG</sequence>
<protein>
    <submittedName>
        <fullName evidence="2">Uncharacterized protein</fullName>
    </submittedName>
</protein>
<evidence type="ECO:0000256" key="1">
    <source>
        <dbReference type="SAM" id="Phobius"/>
    </source>
</evidence>
<dbReference type="EMBL" id="JAUHGV010000120">
    <property type="protein sequence ID" value="MDN4015189.1"/>
    <property type="molecule type" value="Genomic_DNA"/>
</dbReference>
<gene>
    <name evidence="2" type="ORF">QX233_22335</name>
</gene>
<keyword evidence="1" id="KW-0472">Membrane</keyword>
<organism evidence="2 3">
    <name type="scientific">Chryseobacterium gambrini</name>
    <dbReference type="NCBI Taxonomy" id="373672"/>
    <lineage>
        <taxon>Bacteria</taxon>
        <taxon>Pseudomonadati</taxon>
        <taxon>Bacteroidota</taxon>
        <taxon>Flavobacteriia</taxon>
        <taxon>Flavobacteriales</taxon>
        <taxon>Weeksellaceae</taxon>
        <taxon>Chryseobacterium group</taxon>
        <taxon>Chryseobacterium</taxon>
    </lineage>
</organism>